<dbReference type="Gene3D" id="3.50.50.100">
    <property type="match status" value="1"/>
</dbReference>
<dbReference type="RefSeq" id="WP_371753438.1">
    <property type="nucleotide sequence ID" value="NZ_JAYJLD010000007.1"/>
</dbReference>
<gene>
    <name evidence="1" type="ORF">VF724_06550</name>
</gene>
<name>A0ABU5ZFN7_9BACL</name>
<dbReference type="Proteomes" id="UP001310386">
    <property type="component" value="Unassembled WGS sequence"/>
</dbReference>
<sequence length="165" mass="18738">MTRVEKGKVYWENYEGEQGQTEYDFAMLIPQFQGTPIKYIDQYGNDITSKLTNLAGFLKVDGNWESMAEMPGACIASIGKSVWNGSAASIVMYPVVPDFEHYPDYGRDLSVNEMEVGLAGAMQLIRTMKPTKRTLFMRQCKIFQLCAFIYLNVKILKTALFPPHK</sequence>
<organism evidence="1 2">
    <name type="scientific">Ferviditalea candida</name>
    <dbReference type="NCBI Taxonomy" id="3108399"/>
    <lineage>
        <taxon>Bacteria</taxon>
        <taxon>Bacillati</taxon>
        <taxon>Bacillota</taxon>
        <taxon>Bacilli</taxon>
        <taxon>Bacillales</taxon>
        <taxon>Paenibacillaceae</taxon>
        <taxon>Ferviditalea</taxon>
    </lineage>
</organism>
<keyword evidence="2" id="KW-1185">Reference proteome</keyword>
<comment type="caution">
    <text evidence="1">The sequence shown here is derived from an EMBL/GenBank/DDBJ whole genome shotgun (WGS) entry which is preliminary data.</text>
</comment>
<evidence type="ECO:0000313" key="1">
    <source>
        <dbReference type="EMBL" id="MEB3101321.1"/>
    </source>
</evidence>
<reference evidence="1" key="1">
    <citation type="submission" date="2023-12" db="EMBL/GenBank/DDBJ databases">
        <title>Fervidustalea candida gen. nov., sp. nov., a novel member of the family Paenibacillaceae isolated from a geothermal area.</title>
        <authorList>
            <person name="Li W.-J."/>
            <person name="Jiao J.-Y."/>
            <person name="Chen Y."/>
        </authorList>
    </citation>
    <scope>NUCLEOTIDE SEQUENCE</scope>
    <source>
        <strain evidence="1">SYSU GA230002</strain>
    </source>
</reference>
<evidence type="ECO:0000313" key="2">
    <source>
        <dbReference type="Proteomes" id="UP001310386"/>
    </source>
</evidence>
<accession>A0ABU5ZFN7</accession>
<proteinExistence type="predicted"/>
<dbReference type="EMBL" id="JAYJLD010000007">
    <property type="protein sequence ID" value="MEB3101321.1"/>
    <property type="molecule type" value="Genomic_DNA"/>
</dbReference>
<protein>
    <submittedName>
        <fullName evidence="1">Uncharacterized protein</fullName>
    </submittedName>
</protein>